<dbReference type="Proteomes" id="UP000317243">
    <property type="component" value="Unassembled WGS sequence"/>
</dbReference>
<comment type="caution">
    <text evidence="3">The sequence shown here is derived from an EMBL/GenBank/DDBJ whole genome shotgun (WGS) entry which is preliminary data.</text>
</comment>
<dbReference type="InterPro" id="IPR011989">
    <property type="entry name" value="ARM-like"/>
</dbReference>
<sequence>MNQEGSEQPEPKRRKKRKKKKRSRKQAGTFELIVADFFAKFSFLLKPLAVAAFAALFIFCIMLVMQVGFQPFAWRSQVQYEGRTTRKWLELEREGKARKAEVLFDGKRYISPDRVIGLDWEAVPDIFEGITDDRTRTLSLAILKIYKTAPGTPVTSDLLNGYESEDPRVRLWAVKLSERIEDPSDISRATSRLEGLKDDPDEEVQLAVDETLQILSAKT</sequence>
<gene>
    <name evidence="3" type="ORF">KOR42_44060</name>
</gene>
<dbReference type="EMBL" id="SIHI01000030">
    <property type="protein sequence ID" value="TWT43588.1"/>
    <property type="molecule type" value="Genomic_DNA"/>
</dbReference>
<keyword evidence="2" id="KW-0812">Transmembrane</keyword>
<feature type="region of interest" description="Disordered" evidence="1">
    <location>
        <begin position="1"/>
        <end position="23"/>
    </location>
</feature>
<keyword evidence="2" id="KW-1133">Transmembrane helix</keyword>
<evidence type="ECO:0000256" key="2">
    <source>
        <dbReference type="SAM" id="Phobius"/>
    </source>
</evidence>
<protein>
    <recommendedName>
        <fullName evidence="5">HEAT repeat protein</fullName>
    </recommendedName>
</protein>
<evidence type="ECO:0000256" key="1">
    <source>
        <dbReference type="SAM" id="MobiDB-lite"/>
    </source>
</evidence>
<feature type="transmembrane region" description="Helical" evidence="2">
    <location>
        <begin position="51"/>
        <end position="69"/>
    </location>
</feature>
<evidence type="ECO:0000313" key="3">
    <source>
        <dbReference type="EMBL" id="TWT43588.1"/>
    </source>
</evidence>
<keyword evidence="2" id="KW-0472">Membrane</keyword>
<evidence type="ECO:0000313" key="4">
    <source>
        <dbReference type="Proteomes" id="UP000317243"/>
    </source>
</evidence>
<reference evidence="3 4" key="1">
    <citation type="submission" date="2019-02" db="EMBL/GenBank/DDBJ databases">
        <title>Deep-cultivation of Planctomycetes and their phenomic and genomic characterization uncovers novel biology.</title>
        <authorList>
            <person name="Wiegand S."/>
            <person name="Jogler M."/>
            <person name="Boedeker C."/>
            <person name="Pinto D."/>
            <person name="Vollmers J."/>
            <person name="Rivas-Marin E."/>
            <person name="Kohn T."/>
            <person name="Peeters S.H."/>
            <person name="Heuer A."/>
            <person name="Rast P."/>
            <person name="Oberbeckmann S."/>
            <person name="Bunk B."/>
            <person name="Jeske O."/>
            <person name="Meyerdierks A."/>
            <person name="Storesund J.E."/>
            <person name="Kallscheuer N."/>
            <person name="Luecker S."/>
            <person name="Lage O.M."/>
            <person name="Pohl T."/>
            <person name="Merkel B.J."/>
            <person name="Hornburger P."/>
            <person name="Mueller R.-W."/>
            <person name="Bruemmer F."/>
            <person name="Labrenz M."/>
            <person name="Spormann A.M."/>
            <person name="Op Den Camp H."/>
            <person name="Overmann J."/>
            <person name="Amann R."/>
            <person name="Jetten M.S.M."/>
            <person name="Mascher T."/>
            <person name="Medema M.H."/>
            <person name="Devos D.P."/>
            <person name="Kaster A.-K."/>
            <person name="Ovreas L."/>
            <person name="Rohde M."/>
            <person name="Galperin M.Y."/>
            <person name="Jogler C."/>
        </authorList>
    </citation>
    <scope>NUCLEOTIDE SEQUENCE [LARGE SCALE GENOMIC DNA]</scope>
    <source>
        <strain evidence="3 4">KOR42</strain>
    </source>
</reference>
<dbReference type="Gene3D" id="1.25.10.10">
    <property type="entry name" value="Leucine-rich Repeat Variant"/>
    <property type="match status" value="1"/>
</dbReference>
<evidence type="ECO:0008006" key="5">
    <source>
        <dbReference type="Google" id="ProtNLM"/>
    </source>
</evidence>
<name>A0A5C5VYB8_9PLAN</name>
<dbReference type="RefSeq" id="WP_146511766.1">
    <property type="nucleotide sequence ID" value="NZ_SIHI01000030.1"/>
</dbReference>
<accession>A0A5C5VYB8</accession>
<proteinExistence type="predicted"/>
<feature type="compositionally biased region" description="Basic residues" evidence="1">
    <location>
        <begin position="12"/>
        <end position="23"/>
    </location>
</feature>
<organism evidence="3 4">
    <name type="scientific">Thalassoglobus neptunius</name>
    <dbReference type="NCBI Taxonomy" id="1938619"/>
    <lineage>
        <taxon>Bacteria</taxon>
        <taxon>Pseudomonadati</taxon>
        <taxon>Planctomycetota</taxon>
        <taxon>Planctomycetia</taxon>
        <taxon>Planctomycetales</taxon>
        <taxon>Planctomycetaceae</taxon>
        <taxon>Thalassoglobus</taxon>
    </lineage>
</organism>
<keyword evidence="4" id="KW-1185">Reference proteome</keyword>
<dbReference type="AlphaFoldDB" id="A0A5C5VYB8"/>